<proteinExistence type="predicted"/>
<dbReference type="Pfam" id="PF07702">
    <property type="entry name" value="UTRA"/>
    <property type="match status" value="1"/>
</dbReference>
<dbReference type="PROSITE" id="PS50949">
    <property type="entry name" value="HTH_GNTR"/>
    <property type="match status" value="1"/>
</dbReference>
<dbReference type="InterPro" id="IPR011663">
    <property type="entry name" value="UTRA"/>
</dbReference>
<dbReference type="PANTHER" id="PTHR44846">
    <property type="entry name" value="MANNOSYL-D-GLYCERATE TRANSPORT/METABOLISM SYSTEM REPRESSOR MNGR-RELATED"/>
    <property type="match status" value="1"/>
</dbReference>
<dbReference type="SUPFAM" id="SSF46785">
    <property type="entry name" value="Winged helix' DNA-binding domain"/>
    <property type="match status" value="1"/>
</dbReference>
<dbReference type="InterPro" id="IPR036390">
    <property type="entry name" value="WH_DNA-bd_sf"/>
</dbReference>
<dbReference type="PANTHER" id="PTHR44846:SF17">
    <property type="entry name" value="GNTR-FAMILY TRANSCRIPTIONAL REGULATOR"/>
    <property type="match status" value="1"/>
</dbReference>
<evidence type="ECO:0000256" key="2">
    <source>
        <dbReference type="ARBA" id="ARBA00023125"/>
    </source>
</evidence>
<dbReference type="Gene3D" id="1.10.10.10">
    <property type="entry name" value="Winged helix-like DNA-binding domain superfamily/Winged helix DNA-binding domain"/>
    <property type="match status" value="1"/>
</dbReference>
<protein>
    <submittedName>
        <fullName evidence="5">GntR family transcriptional regulator</fullName>
    </submittedName>
</protein>
<gene>
    <name evidence="5" type="ORF">ACEZDE_06750</name>
</gene>
<dbReference type="CDD" id="cd07377">
    <property type="entry name" value="WHTH_GntR"/>
    <property type="match status" value="1"/>
</dbReference>
<keyword evidence="3" id="KW-0804">Transcription</keyword>
<evidence type="ECO:0000313" key="5">
    <source>
        <dbReference type="EMBL" id="MFC1416342.1"/>
    </source>
</evidence>
<comment type="caution">
    <text evidence="5">The sequence shown here is derived from an EMBL/GenBank/DDBJ whole genome shotgun (WGS) entry which is preliminary data.</text>
</comment>
<dbReference type="SMART" id="SM00866">
    <property type="entry name" value="UTRA"/>
    <property type="match status" value="1"/>
</dbReference>
<evidence type="ECO:0000256" key="3">
    <source>
        <dbReference type="ARBA" id="ARBA00023163"/>
    </source>
</evidence>
<evidence type="ECO:0000313" key="6">
    <source>
        <dbReference type="Proteomes" id="UP001592531"/>
    </source>
</evidence>
<organism evidence="5 6">
    <name type="scientific">Streptacidiphilus cavernicola</name>
    <dbReference type="NCBI Taxonomy" id="3342716"/>
    <lineage>
        <taxon>Bacteria</taxon>
        <taxon>Bacillati</taxon>
        <taxon>Actinomycetota</taxon>
        <taxon>Actinomycetes</taxon>
        <taxon>Kitasatosporales</taxon>
        <taxon>Streptomycetaceae</taxon>
        <taxon>Streptacidiphilus</taxon>
    </lineage>
</organism>
<dbReference type="EMBL" id="JBHFAB010000004">
    <property type="protein sequence ID" value="MFC1416342.1"/>
    <property type="molecule type" value="Genomic_DNA"/>
</dbReference>
<feature type="domain" description="HTH gntR-type" evidence="4">
    <location>
        <begin position="3"/>
        <end position="71"/>
    </location>
</feature>
<keyword evidence="6" id="KW-1185">Reference proteome</keyword>
<dbReference type="Gene3D" id="3.40.1410.10">
    <property type="entry name" value="Chorismate lyase-like"/>
    <property type="match status" value="1"/>
</dbReference>
<dbReference type="InterPro" id="IPR000524">
    <property type="entry name" value="Tscrpt_reg_HTH_GntR"/>
</dbReference>
<reference evidence="5 6" key="1">
    <citation type="submission" date="2024-09" db="EMBL/GenBank/DDBJ databases">
        <authorList>
            <person name="Lee S.D."/>
        </authorList>
    </citation>
    <scope>NUCLEOTIDE SEQUENCE [LARGE SCALE GENOMIC DNA]</scope>
    <source>
        <strain evidence="5 6">N8-3</strain>
    </source>
</reference>
<evidence type="ECO:0000256" key="1">
    <source>
        <dbReference type="ARBA" id="ARBA00023015"/>
    </source>
</evidence>
<name>A0ABV6VRK7_9ACTN</name>
<keyword evidence="2" id="KW-0238">DNA-binding</keyword>
<dbReference type="Pfam" id="PF00392">
    <property type="entry name" value="GntR"/>
    <property type="match status" value="1"/>
</dbReference>
<dbReference type="SMART" id="SM00345">
    <property type="entry name" value="HTH_GNTR"/>
    <property type="match status" value="1"/>
</dbReference>
<accession>A0ABV6VRK7</accession>
<dbReference type="SUPFAM" id="SSF64288">
    <property type="entry name" value="Chorismate lyase-like"/>
    <property type="match status" value="1"/>
</dbReference>
<dbReference type="InterPro" id="IPR028978">
    <property type="entry name" value="Chorismate_lyase_/UTRA_dom_sf"/>
</dbReference>
<dbReference type="Proteomes" id="UP001592531">
    <property type="component" value="Unassembled WGS sequence"/>
</dbReference>
<sequence length="246" mass="26782">MPTPPYRLIADELRRRIMSGELAPGDKVPGENTLVTQYAVAAETARKALGVLAAEGLTEARRGSATRVRAFRPIMRQGVKRLAAEQWGGGRSIWQADLDQRPLTTDRVAVAEQPCPEHIAPALNLQPADPVWVRDRRYLVEGQPVMLATSYLPAQLVAGSAITREDTGSGGIYARLAELGHGPVHFREQVRARLALPEEAAALGLGVTAPVVLIVRYAYAEGGVPVEVNEMVLDASRYLMEWEFPA</sequence>
<dbReference type="InterPro" id="IPR050679">
    <property type="entry name" value="Bact_HTH_transcr_reg"/>
</dbReference>
<dbReference type="InterPro" id="IPR036388">
    <property type="entry name" value="WH-like_DNA-bd_sf"/>
</dbReference>
<dbReference type="RefSeq" id="WP_380533511.1">
    <property type="nucleotide sequence ID" value="NZ_JBHFAB010000004.1"/>
</dbReference>
<evidence type="ECO:0000259" key="4">
    <source>
        <dbReference type="PROSITE" id="PS50949"/>
    </source>
</evidence>
<keyword evidence="1" id="KW-0805">Transcription regulation</keyword>